<name>A0A2P8HJC8_CHINA</name>
<dbReference type="PROSITE" id="PS51257">
    <property type="entry name" value="PROKAR_LIPOPROTEIN"/>
    <property type="match status" value="1"/>
</dbReference>
<organism evidence="1 2">
    <name type="scientific">Chitinophaga niastensis</name>
    <dbReference type="NCBI Taxonomy" id="536980"/>
    <lineage>
        <taxon>Bacteria</taxon>
        <taxon>Pseudomonadati</taxon>
        <taxon>Bacteroidota</taxon>
        <taxon>Chitinophagia</taxon>
        <taxon>Chitinophagales</taxon>
        <taxon>Chitinophagaceae</taxon>
        <taxon>Chitinophaga</taxon>
    </lineage>
</organism>
<dbReference type="EMBL" id="PYAW01000003">
    <property type="protein sequence ID" value="PSL46327.1"/>
    <property type="molecule type" value="Genomic_DNA"/>
</dbReference>
<dbReference type="RefSeq" id="WP_106529114.1">
    <property type="nucleotide sequence ID" value="NZ_PYAW01000003.1"/>
</dbReference>
<accession>A0A2P8HJC8</accession>
<evidence type="ECO:0000313" key="2">
    <source>
        <dbReference type="Proteomes" id="UP000240971"/>
    </source>
</evidence>
<sequence length="426" mass="46968">MKKIVFLFVIILVAVIYACNKKDLITNSKSETELIKDAYNYFITDVNPVVESNTRPNKIALWGAAKVYQLEVGPVVVVPVFVIKAKYITMNDGNHVSATELTYLYVYKDEKNKKHAEVVTKIPAPNYIMGQVPFLGATKIEDWKGNLLSAYLNDGNKSQPATFTTLYRPPRTETTGPAQTCTVTDWYDCHTTDDGATWYCNYLQTTSVCVDNTPPSGGGGGGGSVGAPPPVSVTQLYQIKQIRDSLKNPCFKKALKNLRGQIFDSRYSAILYEFYGNKSNSDLSFSEAPLAGNDCAVTTGYASGIYGTGRTVLNTNQLKNASQEFITATLMHETLHAYMLGHPPDPTVADKNGRDHNQMVKDYINIIADALSEIFPNLLWEDALALAWGGLDETDTYINMAKADKDKIESINIFYKSGVNGTTNCN</sequence>
<dbReference type="OrthoDB" id="672188at2"/>
<dbReference type="Proteomes" id="UP000240971">
    <property type="component" value="Unassembled WGS sequence"/>
</dbReference>
<protein>
    <submittedName>
        <fullName evidence="1">Uncharacterized protein</fullName>
    </submittedName>
</protein>
<reference evidence="1 2" key="1">
    <citation type="submission" date="2018-03" db="EMBL/GenBank/DDBJ databases">
        <title>Genomic Encyclopedia of Archaeal and Bacterial Type Strains, Phase II (KMG-II): from individual species to whole genera.</title>
        <authorList>
            <person name="Goeker M."/>
        </authorList>
    </citation>
    <scope>NUCLEOTIDE SEQUENCE [LARGE SCALE GENOMIC DNA]</scope>
    <source>
        <strain evidence="1 2">DSM 24859</strain>
    </source>
</reference>
<dbReference type="AlphaFoldDB" id="A0A2P8HJC8"/>
<gene>
    <name evidence="1" type="ORF">CLV51_103305</name>
</gene>
<comment type="caution">
    <text evidence="1">The sequence shown here is derived from an EMBL/GenBank/DDBJ whole genome shotgun (WGS) entry which is preliminary data.</text>
</comment>
<keyword evidence="2" id="KW-1185">Reference proteome</keyword>
<proteinExistence type="predicted"/>
<evidence type="ECO:0000313" key="1">
    <source>
        <dbReference type="EMBL" id="PSL46327.1"/>
    </source>
</evidence>